<comment type="caution">
    <text evidence="2">The sequence shown here is derived from an EMBL/GenBank/DDBJ whole genome shotgun (WGS) entry which is preliminary data.</text>
</comment>
<name>A0A9D2PRB6_9FIRM</name>
<dbReference type="Proteomes" id="UP000823863">
    <property type="component" value="Unassembled WGS sequence"/>
</dbReference>
<sequence>MVSIRYLQLPESAFSNLSFLEKYRDILKIYDGHLLVLILGIENQSDLHLLMPLRQLLYDALRYESQRSEIARRHKKAKDLTGLEYLSGFSDQDRLTPILSIVVYWGTKPWTAPLSLHEILDIREELMEYKDKINDYRINLLDVGRMENLQDYHGELKALLGFVRYQKDDEQLEQFVRQNQALFSKISMETVQAMSVLGNAGTLKDYIHPDSDKEESIMYADVNEALQKMMDKKWNEGHISGVHNKAYRAARNMYNRGFLIQDTASLLEESPETVRKWYQEWDGEKTGE</sequence>
<dbReference type="InterPro" id="IPR006842">
    <property type="entry name" value="Transposase_31"/>
</dbReference>
<dbReference type="AlphaFoldDB" id="A0A9D2PRB6"/>
<dbReference type="EMBL" id="DWWB01000012">
    <property type="protein sequence ID" value="HJC65669.1"/>
    <property type="molecule type" value="Genomic_DNA"/>
</dbReference>
<organism evidence="2 3">
    <name type="scientific">Candidatus Enterocloster excrementigallinarum</name>
    <dbReference type="NCBI Taxonomy" id="2838558"/>
    <lineage>
        <taxon>Bacteria</taxon>
        <taxon>Bacillati</taxon>
        <taxon>Bacillota</taxon>
        <taxon>Clostridia</taxon>
        <taxon>Lachnospirales</taxon>
        <taxon>Lachnospiraceae</taxon>
        <taxon>Enterocloster</taxon>
    </lineage>
</organism>
<gene>
    <name evidence="2" type="ORF">H9931_02960</name>
</gene>
<accession>A0A9D2PRB6</accession>
<feature type="domain" description="Transposase (putative) YhgA-like" evidence="1">
    <location>
        <begin position="7"/>
        <end position="188"/>
    </location>
</feature>
<evidence type="ECO:0000313" key="2">
    <source>
        <dbReference type="EMBL" id="HJC65669.1"/>
    </source>
</evidence>
<evidence type="ECO:0000313" key="3">
    <source>
        <dbReference type="Proteomes" id="UP000823863"/>
    </source>
</evidence>
<protein>
    <submittedName>
        <fullName evidence="2">Rpn family recombination-promoting nuclease/putative transposase</fullName>
    </submittedName>
</protein>
<evidence type="ECO:0000259" key="1">
    <source>
        <dbReference type="Pfam" id="PF04754"/>
    </source>
</evidence>
<reference evidence="2" key="1">
    <citation type="journal article" date="2021" name="PeerJ">
        <title>Extensive microbial diversity within the chicken gut microbiome revealed by metagenomics and culture.</title>
        <authorList>
            <person name="Gilroy R."/>
            <person name="Ravi A."/>
            <person name="Getino M."/>
            <person name="Pursley I."/>
            <person name="Horton D.L."/>
            <person name="Alikhan N.F."/>
            <person name="Baker D."/>
            <person name="Gharbi K."/>
            <person name="Hall N."/>
            <person name="Watson M."/>
            <person name="Adriaenssens E.M."/>
            <person name="Foster-Nyarko E."/>
            <person name="Jarju S."/>
            <person name="Secka A."/>
            <person name="Antonio M."/>
            <person name="Oren A."/>
            <person name="Chaudhuri R.R."/>
            <person name="La Ragione R."/>
            <person name="Hildebrand F."/>
            <person name="Pallen M.J."/>
        </authorList>
    </citation>
    <scope>NUCLEOTIDE SEQUENCE</scope>
    <source>
        <strain evidence="2">CHK198-12963</strain>
    </source>
</reference>
<proteinExistence type="predicted"/>
<dbReference type="Pfam" id="PF04754">
    <property type="entry name" value="Transposase_31"/>
    <property type="match status" value="1"/>
</dbReference>
<reference evidence="2" key="2">
    <citation type="submission" date="2021-04" db="EMBL/GenBank/DDBJ databases">
        <authorList>
            <person name="Gilroy R."/>
        </authorList>
    </citation>
    <scope>NUCLEOTIDE SEQUENCE</scope>
    <source>
        <strain evidence="2">CHK198-12963</strain>
    </source>
</reference>